<keyword evidence="3 6" id="KW-0812">Transmembrane</keyword>
<dbReference type="PANTHER" id="PTHR11706:SF104">
    <property type="entry name" value="METAL TRANSPORTER NRAMP2"/>
    <property type="match status" value="1"/>
</dbReference>
<comment type="caution">
    <text evidence="8">The sequence shown here is derived from an EMBL/GenBank/DDBJ whole genome shotgun (WGS) entry which is preliminary data.</text>
</comment>
<keyword evidence="5 6" id="KW-0472">Membrane</keyword>
<dbReference type="InterPro" id="IPR001046">
    <property type="entry name" value="NRAMP_fam"/>
</dbReference>
<feature type="chain" id="PRO_5045671710" evidence="7">
    <location>
        <begin position="19"/>
        <end position="289"/>
    </location>
</feature>
<feature type="transmembrane region" description="Helical" evidence="6">
    <location>
        <begin position="57"/>
        <end position="75"/>
    </location>
</feature>
<evidence type="ECO:0000256" key="5">
    <source>
        <dbReference type="ARBA" id="ARBA00023136"/>
    </source>
</evidence>
<keyword evidence="7" id="KW-0732">Signal</keyword>
<gene>
    <name evidence="8" type="ORF">P3X46_021075</name>
</gene>
<accession>A0ABQ9LEF7</accession>
<evidence type="ECO:0000256" key="6">
    <source>
        <dbReference type="SAM" id="Phobius"/>
    </source>
</evidence>
<dbReference type="Pfam" id="PF01566">
    <property type="entry name" value="Nramp"/>
    <property type="match status" value="1"/>
</dbReference>
<protein>
    <submittedName>
        <fullName evidence="8">Uncharacterized protein</fullName>
    </submittedName>
</protein>
<dbReference type="Proteomes" id="UP001174677">
    <property type="component" value="Chromosome 12"/>
</dbReference>
<evidence type="ECO:0000313" key="9">
    <source>
        <dbReference type="Proteomes" id="UP001174677"/>
    </source>
</evidence>
<comment type="similarity">
    <text evidence="2">Belongs to the NRAMP (TC 2.A.55) family.</text>
</comment>
<feature type="transmembrane region" description="Helical" evidence="6">
    <location>
        <begin position="90"/>
        <end position="109"/>
    </location>
</feature>
<evidence type="ECO:0000256" key="1">
    <source>
        <dbReference type="ARBA" id="ARBA00004141"/>
    </source>
</evidence>
<comment type="subcellular location">
    <subcellularLocation>
        <location evidence="1">Membrane</location>
        <topology evidence="1">Multi-pass membrane protein</topology>
    </subcellularLocation>
</comment>
<organism evidence="8 9">
    <name type="scientific">Hevea brasiliensis</name>
    <name type="common">Para rubber tree</name>
    <name type="synonym">Siphonia brasiliensis</name>
    <dbReference type="NCBI Taxonomy" id="3981"/>
    <lineage>
        <taxon>Eukaryota</taxon>
        <taxon>Viridiplantae</taxon>
        <taxon>Streptophyta</taxon>
        <taxon>Embryophyta</taxon>
        <taxon>Tracheophyta</taxon>
        <taxon>Spermatophyta</taxon>
        <taxon>Magnoliopsida</taxon>
        <taxon>eudicotyledons</taxon>
        <taxon>Gunneridae</taxon>
        <taxon>Pentapetalae</taxon>
        <taxon>rosids</taxon>
        <taxon>fabids</taxon>
        <taxon>Malpighiales</taxon>
        <taxon>Euphorbiaceae</taxon>
        <taxon>Crotonoideae</taxon>
        <taxon>Micrandreae</taxon>
        <taxon>Hevea</taxon>
    </lineage>
</organism>
<dbReference type="PANTHER" id="PTHR11706">
    <property type="entry name" value="SOLUTE CARRIER PROTEIN FAMILY 11 MEMBER"/>
    <property type="match status" value="1"/>
</dbReference>
<evidence type="ECO:0000256" key="3">
    <source>
        <dbReference type="ARBA" id="ARBA00022692"/>
    </source>
</evidence>
<evidence type="ECO:0000256" key="7">
    <source>
        <dbReference type="SAM" id="SignalP"/>
    </source>
</evidence>
<name>A0ABQ9LEF7_HEVBR</name>
<feature type="transmembrane region" description="Helical" evidence="6">
    <location>
        <begin position="240"/>
        <end position="263"/>
    </location>
</feature>
<sequence>MWPSIMGLLIQLLSACVGAATGRLLAELCREGYPNWARLIFFIFLFLENYGVRKLEAVFAILIATMALSIGWMFGDSKPSVSLPRLDSKTIWHAVGVVRCVTMPHNVFLHSALVQSRKIDPQNKVISCFYTLLHDQLVLTTFLAKGIYGTEHANSIGLVNAGQYLQQKSGQSSTITGTFAGQFIMGNLRLKKWLRALIICSSSLDILNEWINLVKSIKIPFALIPHFTLVASRSGGSLELGLFLILACTVTILIILINSYLLLDFFASEIEMLFSCFRVIMTKNYQTKI</sequence>
<evidence type="ECO:0000256" key="4">
    <source>
        <dbReference type="ARBA" id="ARBA00022989"/>
    </source>
</evidence>
<keyword evidence="4 6" id="KW-1133">Transmembrane helix</keyword>
<dbReference type="EMBL" id="JARPOI010000012">
    <property type="protein sequence ID" value="KAJ9166301.1"/>
    <property type="molecule type" value="Genomic_DNA"/>
</dbReference>
<proteinExistence type="inferred from homology"/>
<feature type="signal peptide" evidence="7">
    <location>
        <begin position="1"/>
        <end position="18"/>
    </location>
</feature>
<evidence type="ECO:0000313" key="8">
    <source>
        <dbReference type="EMBL" id="KAJ9166301.1"/>
    </source>
</evidence>
<keyword evidence="9" id="KW-1185">Reference proteome</keyword>
<feature type="transmembrane region" description="Helical" evidence="6">
    <location>
        <begin position="36"/>
        <end position="52"/>
    </location>
</feature>
<evidence type="ECO:0000256" key="2">
    <source>
        <dbReference type="ARBA" id="ARBA00009965"/>
    </source>
</evidence>
<reference evidence="8 9" key="1">
    <citation type="journal article" date="2023" name="Plant Biotechnol. J.">
        <title>Chromosome-level wild Hevea brasiliensis genome provides new tools for genomic-assisted breeding and valuable loci to elevate rubber yield.</title>
        <authorList>
            <person name="Cheng H."/>
            <person name="Song X."/>
            <person name="Hu Y."/>
            <person name="Wu T."/>
            <person name="Yang Q."/>
            <person name="An Z."/>
            <person name="Feng S."/>
            <person name="Deng Z."/>
            <person name="Wu W."/>
            <person name="Zeng X."/>
            <person name="Tu M."/>
            <person name="Wang X."/>
            <person name="Huang H."/>
        </authorList>
    </citation>
    <scope>NUCLEOTIDE SEQUENCE [LARGE SCALE GENOMIC DNA]</scope>
    <source>
        <strain evidence="8">MT/VB/25A 57/8</strain>
    </source>
</reference>